<dbReference type="InterPro" id="IPR050570">
    <property type="entry name" value="Cell_wall_metabolism_enzyme"/>
</dbReference>
<protein>
    <submittedName>
        <fullName evidence="9">Peptidase M23</fullName>
    </submittedName>
</protein>
<evidence type="ECO:0000313" key="10">
    <source>
        <dbReference type="Proteomes" id="UP000315825"/>
    </source>
</evidence>
<comment type="caution">
    <text evidence="9">The sequence shown here is derived from an EMBL/GenBank/DDBJ whole genome shotgun (WGS) entry which is preliminary data.</text>
</comment>
<dbReference type="PANTHER" id="PTHR21666">
    <property type="entry name" value="PEPTIDASE-RELATED"/>
    <property type="match status" value="1"/>
</dbReference>
<dbReference type="PANTHER" id="PTHR21666:SF288">
    <property type="entry name" value="CELL DIVISION PROTEIN YTFB"/>
    <property type="match status" value="1"/>
</dbReference>
<feature type="transmembrane region" description="Helical" evidence="7">
    <location>
        <begin position="7"/>
        <end position="26"/>
    </location>
</feature>
<dbReference type="CDD" id="cd12797">
    <property type="entry name" value="M23_peptidase"/>
    <property type="match status" value="1"/>
</dbReference>
<dbReference type="GO" id="GO:0046872">
    <property type="term" value="F:metal ion binding"/>
    <property type="evidence" value="ECO:0007669"/>
    <property type="project" value="UniProtKB-KW"/>
</dbReference>
<dbReference type="InterPro" id="IPR016047">
    <property type="entry name" value="M23ase_b-sheet_dom"/>
</dbReference>
<keyword evidence="3" id="KW-0479">Metal-binding</keyword>
<dbReference type="AlphaFoldDB" id="A0A520MXV4"/>
<dbReference type="EMBL" id="SHBE01000007">
    <property type="protein sequence ID" value="RZO26033.1"/>
    <property type="molecule type" value="Genomic_DNA"/>
</dbReference>
<evidence type="ECO:0000256" key="6">
    <source>
        <dbReference type="ARBA" id="ARBA00023049"/>
    </source>
</evidence>
<evidence type="ECO:0000256" key="4">
    <source>
        <dbReference type="ARBA" id="ARBA00022801"/>
    </source>
</evidence>
<evidence type="ECO:0000313" key="9">
    <source>
        <dbReference type="EMBL" id="RZO26033.1"/>
    </source>
</evidence>
<keyword evidence="5" id="KW-0862">Zinc</keyword>
<evidence type="ECO:0000256" key="1">
    <source>
        <dbReference type="ARBA" id="ARBA00001947"/>
    </source>
</evidence>
<reference evidence="9 10" key="1">
    <citation type="submission" date="2019-02" db="EMBL/GenBank/DDBJ databases">
        <title>Prokaryotic population dynamics and viral predation in marine succession experiment using metagenomics: the confinement effect.</title>
        <authorList>
            <person name="Haro-Moreno J.M."/>
            <person name="Rodriguez-Valera F."/>
            <person name="Lopez-Perez M."/>
        </authorList>
    </citation>
    <scope>NUCLEOTIDE SEQUENCE [LARGE SCALE GENOMIC DNA]</scope>
    <source>
        <strain evidence="9">MED-G159</strain>
    </source>
</reference>
<evidence type="ECO:0000256" key="5">
    <source>
        <dbReference type="ARBA" id="ARBA00022833"/>
    </source>
</evidence>
<gene>
    <name evidence="9" type="ORF">EVA92_03990</name>
</gene>
<keyword evidence="7" id="KW-0812">Transmembrane</keyword>
<evidence type="ECO:0000256" key="3">
    <source>
        <dbReference type="ARBA" id="ARBA00022723"/>
    </source>
</evidence>
<feature type="domain" description="M23ase beta-sheet core" evidence="8">
    <location>
        <begin position="278"/>
        <end position="374"/>
    </location>
</feature>
<dbReference type="GO" id="GO:0006508">
    <property type="term" value="P:proteolysis"/>
    <property type="evidence" value="ECO:0007669"/>
    <property type="project" value="UniProtKB-KW"/>
</dbReference>
<dbReference type="Gene3D" id="2.70.70.10">
    <property type="entry name" value="Glucose Permease (Domain IIA)"/>
    <property type="match status" value="1"/>
</dbReference>
<keyword evidence="2" id="KW-0645">Protease</keyword>
<organism evidence="9 10">
    <name type="scientific">SAR86 cluster bacterium</name>
    <dbReference type="NCBI Taxonomy" id="2030880"/>
    <lineage>
        <taxon>Bacteria</taxon>
        <taxon>Pseudomonadati</taxon>
        <taxon>Pseudomonadota</taxon>
        <taxon>Gammaproteobacteria</taxon>
        <taxon>SAR86 cluster</taxon>
    </lineage>
</organism>
<dbReference type="SUPFAM" id="SSF51261">
    <property type="entry name" value="Duplicated hybrid motif"/>
    <property type="match status" value="1"/>
</dbReference>
<accession>A0A520MXV4</accession>
<dbReference type="InterPro" id="IPR011055">
    <property type="entry name" value="Dup_hybrid_motif"/>
</dbReference>
<dbReference type="Gene3D" id="3.10.450.350">
    <property type="match status" value="1"/>
</dbReference>
<dbReference type="GO" id="GO:0004222">
    <property type="term" value="F:metalloendopeptidase activity"/>
    <property type="evidence" value="ECO:0007669"/>
    <property type="project" value="TreeGrafter"/>
</dbReference>
<dbReference type="Proteomes" id="UP000315825">
    <property type="component" value="Unassembled WGS sequence"/>
</dbReference>
<dbReference type="Pfam" id="PF01551">
    <property type="entry name" value="Peptidase_M23"/>
    <property type="match status" value="1"/>
</dbReference>
<sequence>MYIGSQLKFILVVLLIPLGMVLFLSFQHSEKNFNPTEEVFKLKFPKENKVFAEIPIEKKIKIEAGDNLYGLLKNLSINDNLINQIILDDSLKEFSKLIVNETLLMVKTAENIKIIKYKGVSSPSILEITSFDYSLYADKNLFEKFIFFREFEINESLYVSAKEANIPNTIIGDLIFIFGWDIDFVFDIRKGDSIKLLYEDIYFNGTFFLHGDIIAAEFINQGDKLSVVRFSQKGRKDYFSTDSTNIRKAFLKTPIEFARISSHYNPNRKHPILNTIRAHKGTDYSAKVGTPIKVTGDGVVVKAEYSESYGNYIDVQHFNTYTTRYAHLNNFAKGIKSGLKVNQGEIIGYVGSTGLATGPHLHYEFHINGRHTNPVKIEPPNAEPINAYNMDIFNKIVNERVTLMENLSQK</sequence>
<evidence type="ECO:0000256" key="2">
    <source>
        <dbReference type="ARBA" id="ARBA00022670"/>
    </source>
</evidence>
<evidence type="ECO:0000259" key="8">
    <source>
        <dbReference type="Pfam" id="PF01551"/>
    </source>
</evidence>
<keyword evidence="7" id="KW-1133">Transmembrane helix</keyword>
<keyword evidence="7" id="KW-0472">Membrane</keyword>
<keyword evidence="4" id="KW-0378">Hydrolase</keyword>
<name>A0A520MXV4_9GAMM</name>
<proteinExistence type="predicted"/>
<dbReference type="FunFam" id="2.70.70.10:FF:000002">
    <property type="entry name" value="Murein DD-endopeptidase MepM"/>
    <property type="match status" value="1"/>
</dbReference>
<comment type="cofactor">
    <cofactor evidence="1">
        <name>Zn(2+)</name>
        <dbReference type="ChEBI" id="CHEBI:29105"/>
    </cofactor>
</comment>
<evidence type="ECO:0000256" key="7">
    <source>
        <dbReference type="SAM" id="Phobius"/>
    </source>
</evidence>
<keyword evidence="6" id="KW-0482">Metalloprotease</keyword>